<dbReference type="PANTHER" id="PTHR10876:SF0">
    <property type="entry name" value="ZINC FINGER PROTEIN ZPR1"/>
    <property type="match status" value="1"/>
</dbReference>
<dbReference type="InterPro" id="IPR040141">
    <property type="entry name" value="ZPR1"/>
</dbReference>
<protein>
    <recommendedName>
        <fullName evidence="5">Zinc finger ZPR1-type domain-containing protein</fullName>
    </recommendedName>
</protein>
<proteinExistence type="inferred from homology"/>
<reference evidence="6 7" key="1">
    <citation type="submission" date="2017-04" db="EMBL/GenBank/DDBJ databases">
        <title>Novel microbial lineages endemic to geothermal iron-oxide mats fill important gaps in the evolutionary history of Archaea.</title>
        <authorList>
            <person name="Jay Z.J."/>
            <person name="Beam J.P."/>
            <person name="Dlakic M."/>
            <person name="Rusch D.B."/>
            <person name="Kozubal M.A."/>
            <person name="Inskeep W.P."/>
        </authorList>
    </citation>
    <scope>NUCLEOTIDE SEQUENCE [LARGE SCALE GENOMIC DNA]</scope>
    <source>
        <strain evidence="6">OSP_D</strain>
    </source>
</reference>
<evidence type="ECO:0000256" key="4">
    <source>
        <dbReference type="ARBA" id="ARBA00022833"/>
    </source>
</evidence>
<dbReference type="InterPro" id="IPR056180">
    <property type="entry name" value="ZPR1_jr_dom"/>
</dbReference>
<evidence type="ECO:0000256" key="3">
    <source>
        <dbReference type="ARBA" id="ARBA00022771"/>
    </source>
</evidence>
<dbReference type="SMART" id="SM00709">
    <property type="entry name" value="Zpr1"/>
    <property type="match status" value="1"/>
</dbReference>
<name>A0A2R6A9E4_9ARCH</name>
<comment type="similarity">
    <text evidence="1">Belongs to the ZPR1 family.</text>
</comment>
<evidence type="ECO:0000256" key="2">
    <source>
        <dbReference type="ARBA" id="ARBA00022723"/>
    </source>
</evidence>
<evidence type="ECO:0000313" key="6">
    <source>
        <dbReference type="EMBL" id="PSN82979.1"/>
    </source>
</evidence>
<dbReference type="Pfam" id="PF22794">
    <property type="entry name" value="jr-ZPR1"/>
    <property type="match status" value="1"/>
</dbReference>
<dbReference type="PANTHER" id="PTHR10876">
    <property type="entry name" value="ZINC FINGER PROTEIN ZPR1"/>
    <property type="match status" value="1"/>
</dbReference>
<dbReference type="AlphaFoldDB" id="A0A2R6A9E4"/>
<feature type="domain" description="Zinc finger ZPR1-type" evidence="5">
    <location>
        <begin position="14"/>
        <end position="161"/>
    </location>
</feature>
<dbReference type="InterPro" id="IPR042451">
    <property type="entry name" value="ZPR1_A/B_dom"/>
</dbReference>
<evidence type="ECO:0000259" key="5">
    <source>
        <dbReference type="SMART" id="SM00709"/>
    </source>
</evidence>
<dbReference type="Gene3D" id="2.60.120.1040">
    <property type="entry name" value="ZPR1, A/B domain"/>
    <property type="match status" value="1"/>
</dbReference>
<accession>A0A2R6A9E4</accession>
<dbReference type="Proteomes" id="UP000240880">
    <property type="component" value="Unassembled WGS sequence"/>
</dbReference>
<evidence type="ECO:0000256" key="1">
    <source>
        <dbReference type="ARBA" id="ARBA00008354"/>
    </source>
</evidence>
<organism evidence="6 7">
    <name type="scientific">Candidatus Marsarchaeota G1 archaeon OSP_D</name>
    <dbReference type="NCBI Taxonomy" id="1978155"/>
    <lineage>
        <taxon>Archaea</taxon>
        <taxon>Candidatus Marsarchaeota</taxon>
        <taxon>Candidatus Marsarchaeota group 1</taxon>
    </lineage>
</organism>
<dbReference type="GO" id="GO:0008270">
    <property type="term" value="F:zinc ion binding"/>
    <property type="evidence" value="ECO:0007669"/>
    <property type="project" value="UniProtKB-KW"/>
</dbReference>
<comment type="caution">
    <text evidence="6">The sequence shown here is derived from an EMBL/GenBank/DDBJ whole genome shotgun (WGS) entry which is preliminary data.</text>
</comment>
<keyword evidence="3" id="KW-0863">Zinc-finger</keyword>
<dbReference type="EMBL" id="NEXC01000042">
    <property type="protein sequence ID" value="PSN82979.1"/>
    <property type="molecule type" value="Genomic_DNA"/>
</dbReference>
<keyword evidence="2" id="KW-0479">Metal-binding</keyword>
<sequence length="171" mass="19611">MIDGIEVESWSTEEICPTCGLKGLELRHLVYKKDEGFELFIQVCPKCGFKEHEFMDVLQRGYVKYTIHVKRAEDYNTLIYRSPSGLITIPELGIEITPTSRTLPRITTIEGFMTEIRDRLLALFSPEEMNSKIEKLNEALKGKLPITFVLEDKSGSSWVKPKEGTLVEKIR</sequence>
<dbReference type="InterPro" id="IPR004457">
    <property type="entry name" value="Znf_ZPR1"/>
</dbReference>
<evidence type="ECO:0000313" key="7">
    <source>
        <dbReference type="Proteomes" id="UP000240880"/>
    </source>
</evidence>
<gene>
    <name evidence="6" type="ORF">B9Q01_06300</name>
</gene>
<keyword evidence="4" id="KW-0862">Zinc</keyword>